<feature type="transmembrane region" description="Helical" evidence="8">
    <location>
        <begin position="387"/>
        <end position="410"/>
    </location>
</feature>
<name>A0A5B8XE81_9RICK</name>
<feature type="transmembrane region" description="Helical" evidence="8">
    <location>
        <begin position="281"/>
        <end position="300"/>
    </location>
</feature>
<sequence>MFFLKILENVIPYFICIPILFGVLIFMFEKNQKICMTLNALTPIFGIVFSFIAMNHFRKYDITDIFYNIGNYNNIIGIRLKLDVFSALGLFFVNLLHTINTILQNFRIARDVDSIKIGLINIMIGGLSGMILSDDFFNLYVFIEIVSIVSYILSISKWNKRSYHVALEYLIIGSVASCLILFGIGFVYANFGTLNMSKTADLIMDASSYGDLVVYSVIFIIIGLLIKTGLYPFHTWYIRLFKNITPSVMCLFSYASSQVVILVIVKLIYSIFSVQLITSSLQYLISIMSALAIISILYGSYKAIVVKSMVEVLVWSSISQVGYLIIGLISDNEVVVSGCLMQIFANAISKVLIFRIYQKMISAVNSSNLIDVNFIGRFDFSGIRMPLVIILINLAGLPMAIGFMAKIYMIVGFVSEGRIGSFMAIIVSSILSVIYTFRIIEGVIIGNKPGVKSEIQFYKIPTSSGERFTYTLISIILIFIPFVKPVNNYFKMTTNYILKV</sequence>
<keyword evidence="4 7" id="KW-0812">Transmembrane</keyword>
<dbReference type="Proteomes" id="UP000321934">
    <property type="component" value="Chromosome"/>
</dbReference>
<keyword evidence="11" id="KW-1185">Reference proteome</keyword>
<dbReference type="GO" id="GO:0005886">
    <property type="term" value="C:plasma membrane"/>
    <property type="evidence" value="ECO:0007669"/>
    <property type="project" value="UniProtKB-SubCell"/>
</dbReference>
<feature type="transmembrane region" description="Helical" evidence="8">
    <location>
        <begin position="167"/>
        <end position="189"/>
    </location>
</feature>
<feature type="transmembrane region" description="Helical" evidence="8">
    <location>
        <begin position="247"/>
        <end position="269"/>
    </location>
</feature>
<evidence type="ECO:0000256" key="7">
    <source>
        <dbReference type="RuleBase" id="RU000320"/>
    </source>
</evidence>
<evidence type="ECO:0000259" key="9">
    <source>
        <dbReference type="Pfam" id="PF00361"/>
    </source>
</evidence>
<feature type="transmembrane region" description="Helical" evidence="8">
    <location>
        <begin position="84"/>
        <end position="103"/>
    </location>
</feature>
<reference evidence="10 11" key="1">
    <citation type="journal article" date="2019" name="ISME J.">
        <title>Deianiraea, an extracellular bacterium associated with the ciliate Paramecium, suggests an alternative scenario for the evolution of Rickettsiales.</title>
        <authorList>
            <person name="Castelli M."/>
            <person name="Sabaneyeva E."/>
            <person name="Lanzoni O."/>
            <person name="Lebedeva N."/>
            <person name="Floriano A.M."/>
            <person name="Gaiarsa S."/>
            <person name="Benken K."/>
            <person name="Modeo L."/>
            <person name="Bandi C."/>
            <person name="Potekhin A."/>
            <person name="Sassera D."/>
            <person name="Petroni G."/>
        </authorList>
    </citation>
    <scope>NUCLEOTIDE SEQUENCE [LARGE SCALE GENOMIC DNA]</scope>
    <source>
        <strain evidence="10">CyL4-1</strain>
    </source>
</reference>
<evidence type="ECO:0000256" key="8">
    <source>
        <dbReference type="SAM" id="Phobius"/>
    </source>
</evidence>
<evidence type="ECO:0000256" key="1">
    <source>
        <dbReference type="ARBA" id="ARBA00004651"/>
    </source>
</evidence>
<dbReference type="Pfam" id="PF00361">
    <property type="entry name" value="Proton_antipo_M"/>
    <property type="match status" value="1"/>
</dbReference>
<feature type="transmembrane region" description="Helical" evidence="8">
    <location>
        <begin position="115"/>
        <end position="133"/>
    </location>
</feature>
<feature type="domain" description="NADH:quinone oxidoreductase/Mrp antiporter transmembrane" evidence="9">
    <location>
        <begin position="133"/>
        <end position="431"/>
    </location>
</feature>
<evidence type="ECO:0000256" key="4">
    <source>
        <dbReference type="ARBA" id="ARBA00022692"/>
    </source>
</evidence>
<dbReference type="PANTHER" id="PTHR42703">
    <property type="entry name" value="NADH DEHYDROGENASE"/>
    <property type="match status" value="1"/>
</dbReference>
<evidence type="ECO:0000313" key="11">
    <source>
        <dbReference type="Proteomes" id="UP000321934"/>
    </source>
</evidence>
<dbReference type="InterPro" id="IPR050586">
    <property type="entry name" value="CPA3_Na-H_Antiporter_D"/>
</dbReference>
<comment type="subcellular location">
    <subcellularLocation>
        <location evidence="1">Cell membrane</location>
        <topology evidence="1">Multi-pass membrane protein</topology>
    </subcellularLocation>
    <subcellularLocation>
        <location evidence="7">Membrane</location>
        <topology evidence="7">Multi-pass membrane protein</topology>
    </subcellularLocation>
</comment>
<keyword evidence="5 8" id="KW-1133">Transmembrane helix</keyword>
<evidence type="ECO:0000256" key="2">
    <source>
        <dbReference type="ARBA" id="ARBA00005346"/>
    </source>
</evidence>
<keyword evidence="6 8" id="KW-0472">Membrane</keyword>
<evidence type="ECO:0000256" key="3">
    <source>
        <dbReference type="ARBA" id="ARBA00022475"/>
    </source>
</evidence>
<accession>A0A5B8XE81</accession>
<gene>
    <name evidence="10" type="ORF">Deia_00382</name>
</gene>
<dbReference type="AlphaFoldDB" id="A0A5B8XE81"/>
<feature type="transmembrane region" description="Helical" evidence="8">
    <location>
        <begin position="209"/>
        <end position="226"/>
    </location>
</feature>
<protein>
    <submittedName>
        <fullName evidence="10">Cation:proton antiporter</fullName>
    </submittedName>
</protein>
<feature type="transmembrane region" description="Helical" evidence="8">
    <location>
        <begin position="467"/>
        <end position="483"/>
    </location>
</feature>
<feature type="transmembrane region" description="Helical" evidence="8">
    <location>
        <begin position="40"/>
        <end position="57"/>
    </location>
</feature>
<comment type="similarity">
    <text evidence="2">Belongs to the CPA3 antiporters (TC 2.A.63) subunit D family.</text>
</comment>
<dbReference type="EMBL" id="CP029077">
    <property type="protein sequence ID" value="QED23185.1"/>
    <property type="molecule type" value="Genomic_DNA"/>
</dbReference>
<organism evidence="10 11">
    <name type="scientific">Candidatus Deianiraea vastatrix</name>
    <dbReference type="NCBI Taxonomy" id="2163644"/>
    <lineage>
        <taxon>Bacteria</taxon>
        <taxon>Pseudomonadati</taxon>
        <taxon>Pseudomonadota</taxon>
        <taxon>Alphaproteobacteria</taxon>
        <taxon>Rickettsiales</taxon>
        <taxon>Candidatus Deianiraeaceae</taxon>
        <taxon>Candidatus Deianiraea</taxon>
    </lineage>
</organism>
<feature type="transmembrane region" description="Helical" evidence="8">
    <location>
        <begin position="312"/>
        <end position="329"/>
    </location>
</feature>
<keyword evidence="3" id="KW-1003">Cell membrane</keyword>
<feature type="transmembrane region" description="Helical" evidence="8">
    <location>
        <begin position="139"/>
        <end position="155"/>
    </location>
</feature>
<dbReference type="PANTHER" id="PTHR42703:SF1">
    <property type="entry name" value="NA(+)_H(+) ANTIPORTER SUBUNIT D1"/>
    <property type="match status" value="1"/>
</dbReference>
<feature type="transmembrane region" description="Helical" evidence="8">
    <location>
        <begin position="6"/>
        <end position="28"/>
    </location>
</feature>
<evidence type="ECO:0000313" key="10">
    <source>
        <dbReference type="EMBL" id="QED23185.1"/>
    </source>
</evidence>
<proteinExistence type="inferred from homology"/>
<evidence type="ECO:0000256" key="6">
    <source>
        <dbReference type="ARBA" id="ARBA00023136"/>
    </source>
</evidence>
<dbReference type="InterPro" id="IPR001750">
    <property type="entry name" value="ND/Mrp_TM"/>
</dbReference>
<feature type="transmembrane region" description="Helical" evidence="8">
    <location>
        <begin position="422"/>
        <end position="446"/>
    </location>
</feature>
<evidence type="ECO:0000256" key="5">
    <source>
        <dbReference type="ARBA" id="ARBA00022989"/>
    </source>
</evidence>